<evidence type="ECO:0000256" key="2">
    <source>
        <dbReference type="ARBA" id="ARBA00006806"/>
    </source>
</evidence>
<comment type="similarity">
    <text evidence="2 6">Belongs to the TBCA family.</text>
</comment>
<dbReference type="InterPro" id="IPR036126">
    <property type="entry name" value="TBCA_sf"/>
</dbReference>
<evidence type="ECO:0000313" key="9">
    <source>
        <dbReference type="Proteomes" id="UP001642540"/>
    </source>
</evidence>
<dbReference type="PANTHER" id="PTHR21500">
    <property type="entry name" value="TUBULIN-SPECIFIC CHAPERONE A"/>
    <property type="match status" value="1"/>
</dbReference>
<evidence type="ECO:0000256" key="3">
    <source>
        <dbReference type="ARBA" id="ARBA00015002"/>
    </source>
</evidence>
<dbReference type="Proteomes" id="UP001642540">
    <property type="component" value="Unassembled WGS sequence"/>
</dbReference>
<proteinExistence type="inferred from homology"/>
<comment type="subcellular location">
    <subcellularLocation>
        <location evidence="6">Cytoplasm</location>
        <location evidence="6">Cytoskeleton</location>
    </subcellularLocation>
</comment>
<dbReference type="InterPro" id="IPR004226">
    <property type="entry name" value="TBCA"/>
</dbReference>
<dbReference type="Pfam" id="PF02970">
    <property type="entry name" value="TBCA"/>
    <property type="match status" value="1"/>
</dbReference>
<comment type="subunit">
    <text evidence="5 6">Supercomplex made of cofactors A to E. Cofactors A and D function by capturing and stabilizing tubulin in a quasi-native conformation. Cofactor E binds to the cofactor D-tubulin complex; interaction with cofactor C then causes the release of tubulin polypeptides that are committed to the native state.</text>
</comment>
<reference evidence="8 9" key="1">
    <citation type="submission" date="2024-08" db="EMBL/GenBank/DDBJ databases">
        <authorList>
            <person name="Cucini C."/>
            <person name="Frati F."/>
        </authorList>
    </citation>
    <scope>NUCLEOTIDE SEQUENCE [LARGE SCALE GENOMIC DNA]</scope>
</reference>
<comment type="function">
    <text evidence="1">Tubulin-folding protein; involved in the early step of the tubulin folding pathway.</text>
</comment>
<evidence type="ECO:0000256" key="1">
    <source>
        <dbReference type="ARBA" id="ARBA00003046"/>
    </source>
</evidence>
<sequence length="126" mass="14329">MADSATEPTTVVVDPVKLKALKIKTGVVKRYTKEKQSYEKEASMQRTKIEKFKQEGKDDYFIRQQEGCLKESEMMVPEVQRQLLKSYDELKAIVDEQKGELGGTGEYKTAVQTLDDAKPHLPDEST</sequence>
<evidence type="ECO:0000256" key="6">
    <source>
        <dbReference type="RuleBase" id="RU364030"/>
    </source>
</evidence>
<feature type="coiled-coil region" evidence="7">
    <location>
        <begin position="28"/>
        <end position="55"/>
    </location>
</feature>
<dbReference type="Gene3D" id="1.20.58.90">
    <property type="match status" value="1"/>
</dbReference>
<evidence type="ECO:0000256" key="4">
    <source>
        <dbReference type="ARBA" id="ARBA00023186"/>
    </source>
</evidence>
<accession>A0ABP1QDB4</accession>
<keyword evidence="6" id="KW-0206">Cytoskeleton</keyword>
<keyword evidence="4 6" id="KW-0143">Chaperone</keyword>
<evidence type="ECO:0000256" key="7">
    <source>
        <dbReference type="SAM" id="Coils"/>
    </source>
</evidence>
<gene>
    <name evidence="8" type="ORF">ODALV1_LOCUS10104</name>
</gene>
<comment type="caution">
    <text evidence="8">The sequence shown here is derived from an EMBL/GenBank/DDBJ whole genome shotgun (WGS) entry which is preliminary data.</text>
</comment>
<protein>
    <recommendedName>
        <fullName evidence="3 6">Tubulin-specific chaperone A</fullName>
    </recommendedName>
</protein>
<organism evidence="8 9">
    <name type="scientific">Orchesella dallaii</name>
    <dbReference type="NCBI Taxonomy" id="48710"/>
    <lineage>
        <taxon>Eukaryota</taxon>
        <taxon>Metazoa</taxon>
        <taxon>Ecdysozoa</taxon>
        <taxon>Arthropoda</taxon>
        <taxon>Hexapoda</taxon>
        <taxon>Collembola</taxon>
        <taxon>Entomobryomorpha</taxon>
        <taxon>Entomobryoidea</taxon>
        <taxon>Orchesellidae</taxon>
        <taxon>Orchesellinae</taxon>
        <taxon>Orchesella</taxon>
    </lineage>
</organism>
<keyword evidence="6" id="KW-0963">Cytoplasm</keyword>
<name>A0ABP1QDB4_9HEXA</name>
<keyword evidence="9" id="KW-1185">Reference proteome</keyword>
<evidence type="ECO:0000313" key="8">
    <source>
        <dbReference type="EMBL" id="CAL8098973.1"/>
    </source>
</evidence>
<dbReference type="EMBL" id="CAXLJM020000031">
    <property type="protein sequence ID" value="CAL8098973.1"/>
    <property type="molecule type" value="Genomic_DNA"/>
</dbReference>
<dbReference type="PANTHER" id="PTHR21500:SF0">
    <property type="entry name" value="TUBULIN-SPECIFIC CHAPERONE A"/>
    <property type="match status" value="1"/>
</dbReference>
<keyword evidence="7" id="KW-0175">Coiled coil</keyword>
<evidence type="ECO:0000256" key="5">
    <source>
        <dbReference type="ARBA" id="ARBA00026055"/>
    </source>
</evidence>
<dbReference type="SUPFAM" id="SSF46988">
    <property type="entry name" value="Tubulin chaperone cofactor A"/>
    <property type="match status" value="1"/>
</dbReference>
<keyword evidence="6" id="KW-0493">Microtubule</keyword>